<dbReference type="PROSITE" id="PS51257">
    <property type="entry name" value="PROKAR_LIPOPROTEIN"/>
    <property type="match status" value="1"/>
</dbReference>
<dbReference type="RefSeq" id="WP_130285202.1">
    <property type="nucleotide sequence ID" value="NZ_SGXE01000001.1"/>
</dbReference>
<evidence type="ECO:0000259" key="2">
    <source>
        <dbReference type="PROSITE" id="PS51352"/>
    </source>
</evidence>
<dbReference type="SUPFAM" id="SSF52833">
    <property type="entry name" value="Thioredoxin-like"/>
    <property type="match status" value="1"/>
</dbReference>
<dbReference type="AlphaFoldDB" id="A0A4Q7PG70"/>
<comment type="caution">
    <text evidence="3">The sequence shown here is derived from an EMBL/GenBank/DDBJ whole genome shotgun (WGS) entry which is preliminary data.</text>
</comment>
<dbReference type="PROSITE" id="PS51352">
    <property type="entry name" value="THIOREDOXIN_2"/>
    <property type="match status" value="1"/>
</dbReference>
<protein>
    <submittedName>
        <fullName evidence="3">Thioredoxin-like protein</fullName>
    </submittedName>
</protein>
<dbReference type="InterPro" id="IPR012336">
    <property type="entry name" value="Thioredoxin-like_fold"/>
</dbReference>
<dbReference type="InterPro" id="IPR017937">
    <property type="entry name" value="Thioredoxin_CS"/>
</dbReference>
<keyword evidence="4" id="KW-1185">Reference proteome</keyword>
<accession>A0A4Q7PG70</accession>
<evidence type="ECO:0000313" key="4">
    <source>
        <dbReference type="Proteomes" id="UP000292262"/>
    </source>
</evidence>
<sequence>MRNTIHSFIFVIFSFTACKKENKPNEDIQKTFTVDLTKETTNGPFGWVLSPFGNVDSLSKKFNNVPDLTYSNIQSIRFNSTKEVKSLLAKGLIDSTEFRALTNPIYAFSGLQGDNQVMVLDLNGNFDFGDDELYTFDASLREKTSNNAALRDSFPLVHFKFKRYYKNKVVNRDRYVRVIPYKDYFYTKKDASEAIKRHNDLLLVAARYEHLLGSFAIEQDSFKIAAELYNDDVDFLFTAKDNPFFPRRNTNEYEEFNEGDTLQLGQHFIIIDSIGSNFDKVFLEKLNISALPNGYKMGHTLKDYTLTDISGNKQRVSWLLNNKKLLLIDFWGTWCAPCLKLTPDLKEFHKKYPKVAMLGVDYDFEKEPGVTYIKEKKLDWTHIYVERVRNDSLLHNKIVGKLRVDNYPTFLLIDKDL</sequence>
<gene>
    <name evidence="3" type="ORF">EV197_0565</name>
</gene>
<evidence type="ECO:0000313" key="3">
    <source>
        <dbReference type="EMBL" id="RZS99355.1"/>
    </source>
</evidence>
<dbReference type="CDD" id="cd02966">
    <property type="entry name" value="TlpA_like_family"/>
    <property type="match status" value="1"/>
</dbReference>
<keyword evidence="1" id="KW-0676">Redox-active center</keyword>
<feature type="domain" description="Thioredoxin" evidence="2">
    <location>
        <begin position="295"/>
        <end position="417"/>
    </location>
</feature>
<reference evidence="3 4" key="1">
    <citation type="submission" date="2019-02" db="EMBL/GenBank/DDBJ databases">
        <title>Genomic Encyclopedia of Type Strains, Phase IV (KMG-IV): sequencing the most valuable type-strain genomes for metagenomic binning, comparative biology and taxonomic classification.</title>
        <authorList>
            <person name="Goeker M."/>
        </authorList>
    </citation>
    <scope>NUCLEOTIDE SEQUENCE [LARGE SCALE GENOMIC DNA]</scope>
    <source>
        <strain evidence="3 4">DSM 17196</strain>
    </source>
</reference>
<evidence type="ECO:0000256" key="1">
    <source>
        <dbReference type="ARBA" id="ARBA00023284"/>
    </source>
</evidence>
<proteinExistence type="predicted"/>
<dbReference type="InterPro" id="IPR013766">
    <property type="entry name" value="Thioredoxin_domain"/>
</dbReference>
<dbReference type="Gene3D" id="3.40.30.10">
    <property type="entry name" value="Glutaredoxin"/>
    <property type="match status" value="1"/>
</dbReference>
<dbReference type="Proteomes" id="UP000292262">
    <property type="component" value="Unassembled WGS sequence"/>
</dbReference>
<dbReference type="Pfam" id="PF13905">
    <property type="entry name" value="Thioredoxin_8"/>
    <property type="match status" value="1"/>
</dbReference>
<dbReference type="InterPro" id="IPR050553">
    <property type="entry name" value="Thioredoxin_ResA/DsbE_sf"/>
</dbReference>
<dbReference type="PANTHER" id="PTHR42852:SF13">
    <property type="entry name" value="PROTEIN DIPZ"/>
    <property type="match status" value="1"/>
</dbReference>
<name>A0A4Q7PG70_9FLAO</name>
<dbReference type="InterPro" id="IPR036249">
    <property type="entry name" value="Thioredoxin-like_sf"/>
</dbReference>
<dbReference type="EMBL" id="SGXE01000001">
    <property type="protein sequence ID" value="RZS99355.1"/>
    <property type="molecule type" value="Genomic_DNA"/>
</dbReference>
<dbReference type="PROSITE" id="PS00194">
    <property type="entry name" value="THIOREDOXIN_1"/>
    <property type="match status" value="1"/>
</dbReference>
<dbReference type="PANTHER" id="PTHR42852">
    <property type="entry name" value="THIOL:DISULFIDE INTERCHANGE PROTEIN DSBE"/>
    <property type="match status" value="1"/>
</dbReference>
<organism evidence="3 4">
    <name type="scientific">Aquimarina brevivitae</name>
    <dbReference type="NCBI Taxonomy" id="323412"/>
    <lineage>
        <taxon>Bacteria</taxon>
        <taxon>Pseudomonadati</taxon>
        <taxon>Bacteroidota</taxon>
        <taxon>Flavobacteriia</taxon>
        <taxon>Flavobacteriales</taxon>
        <taxon>Flavobacteriaceae</taxon>
        <taxon>Aquimarina</taxon>
    </lineage>
</organism>
<dbReference type="OrthoDB" id="743079at2"/>